<dbReference type="SUPFAM" id="SSF50729">
    <property type="entry name" value="PH domain-like"/>
    <property type="match status" value="1"/>
</dbReference>
<sequence length="1016" mass="111896">MMSVRSKEWSVMDDLWRTSSMLNRRERRPGVNMDVDTLRVENMTWRMRNKWKNHVPSEIDYEDDASPDTAGVDESCKGLLDVIKDHNEDIEVETSRILAGAPFASTSLSSVFRHDHYHGFLLDMDGVLHQFGKAIPGASEFMTTLNAGQVPYMLLTNECRIPANQIYTAANSAADFFCRLMANGWTGVVYIVGEVGLISTVRQAFVKHGLPEDSVVTGDTRRSRSPKEIDYVLIGSVHSDNTRYVEYACSCVQEGARLLFTCPDYYEVTSDGSYKFGMPMPAVETISKVTHASSYNLGTDIRTAIENGIDCALVMSGCTDEQQLKRSPLLPNFVFASIKELMTAYGSGSLVPCVPDLPGSTGTAAAATVRALRKDGLGGGEEIEAIAQRQQDTTGDSPVEEKHGGRGDCVVTERTKSGQGGPTAAKGSAPGKSRSTHDLPRLEELIEKAMEDAGPSPTHQTTSTPISESSRSPSVVSEDFHEIRACAPVLTDFDLEDQEASKMRIFVHSEYRRLIGWFTDISSPADVRECIVAAVDSIVDDGAKVFKLRSRKSGTIIGLDSDEDLPKLTRGEHYDLLVGDRLASLGHDNDDRASMAEVEGINRPHEACGDHQGLGEVAMVPLMAARGSTIWNHCLGASIRVRDAQMCRGTNLLKHTDHGHPHLRQFQLSTDHQRLLWYSAGQDRKESMMSLADVCELRLGQQTSTFLEYRLPMLQHLSFSLIYKPSGSEQVTALDLTCKDEFEYDIWLTGLKALLCAQRNSTISKEQLLAHSRRFRDALKMQNVRVKLLEVDEAKERGTVGLYDCVKVSESASPKQLRAKLEHLRDRLKHVRAALNRVLENGGDEEAVRDQDGSAPLTGVEWTISSAAEPAYSSLLSDVTDVEDEEMEASRAVELTAGVSDILDRVSSDLLTLEGRGTQPAGDRGTRLRELDQLLWKAEVDIENVEDMRQRLLEARGRNAGALFGVLPAPLVADMRSSLDVIGSQAEDTLFSGVEALKELFGKGKLEERVQLPPGP</sequence>
<name>A0A7J6NX81_PEROL</name>
<feature type="region of interest" description="Disordered" evidence="1">
    <location>
        <begin position="449"/>
        <end position="475"/>
    </location>
</feature>
<evidence type="ECO:0000313" key="4">
    <source>
        <dbReference type="Proteomes" id="UP000541610"/>
    </source>
</evidence>
<feature type="compositionally biased region" description="Low complexity" evidence="1">
    <location>
        <begin position="462"/>
        <end position="475"/>
    </location>
</feature>
<gene>
    <name evidence="3" type="ORF">FOZ60_002835</name>
</gene>
<feature type="compositionally biased region" description="Basic and acidic residues" evidence="1">
    <location>
        <begin position="399"/>
        <end position="416"/>
    </location>
</feature>
<dbReference type="InterPro" id="IPR001849">
    <property type="entry name" value="PH_domain"/>
</dbReference>
<feature type="region of interest" description="Disordered" evidence="1">
    <location>
        <begin position="388"/>
        <end position="437"/>
    </location>
</feature>
<dbReference type="Pfam" id="PF13242">
    <property type="entry name" value="Hydrolase_like"/>
    <property type="match status" value="1"/>
</dbReference>
<dbReference type="PANTHER" id="PTHR19288">
    <property type="entry name" value="4-NITROPHENYLPHOSPHATASE-RELATED"/>
    <property type="match status" value="1"/>
</dbReference>
<evidence type="ECO:0000259" key="2">
    <source>
        <dbReference type="Pfam" id="PF16457"/>
    </source>
</evidence>
<protein>
    <recommendedName>
        <fullName evidence="2">PH domain-containing protein</fullName>
    </recommendedName>
</protein>
<proteinExistence type="predicted"/>
<evidence type="ECO:0000313" key="3">
    <source>
        <dbReference type="EMBL" id="KAF4688435.1"/>
    </source>
</evidence>
<dbReference type="InterPro" id="IPR023214">
    <property type="entry name" value="HAD_sf"/>
</dbReference>
<accession>A0A7J6NX81</accession>
<dbReference type="Gene3D" id="3.40.50.1000">
    <property type="entry name" value="HAD superfamily/HAD-like"/>
    <property type="match status" value="3"/>
</dbReference>
<organism evidence="3 4">
    <name type="scientific">Perkinsus olseni</name>
    <name type="common">Perkinsus atlanticus</name>
    <dbReference type="NCBI Taxonomy" id="32597"/>
    <lineage>
        <taxon>Eukaryota</taxon>
        <taxon>Sar</taxon>
        <taxon>Alveolata</taxon>
        <taxon>Perkinsozoa</taxon>
        <taxon>Perkinsea</taxon>
        <taxon>Perkinsida</taxon>
        <taxon>Perkinsidae</taxon>
        <taxon>Perkinsus</taxon>
    </lineage>
</organism>
<dbReference type="InterPro" id="IPR006357">
    <property type="entry name" value="HAD-SF_hydro_IIA"/>
</dbReference>
<dbReference type="GO" id="GO:0016791">
    <property type="term" value="F:phosphatase activity"/>
    <property type="evidence" value="ECO:0007669"/>
    <property type="project" value="TreeGrafter"/>
</dbReference>
<dbReference type="InterPro" id="IPR011993">
    <property type="entry name" value="PH-like_dom_sf"/>
</dbReference>
<feature type="domain" description="PH" evidence="2">
    <location>
        <begin position="644"/>
        <end position="755"/>
    </location>
</feature>
<dbReference type="AlphaFoldDB" id="A0A7J6NX81"/>
<dbReference type="OrthoDB" id="5981550at2759"/>
<dbReference type="SUPFAM" id="SSF56784">
    <property type="entry name" value="HAD-like"/>
    <property type="match status" value="1"/>
</dbReference>
<reference evidence="3 4" key="1">
    <citation type="submission" date="2020-04" db="EMBL/GenBank/DDBJ databases">
        <title>Perkinsus olseni comparative genomics.</title>
        <authorList>
            <person name="Bogema D.R."/>
        </authorList>
    </citation>
    <scope>NUCLEOTIDE SEQUENCE [LARGE SCALE GENOMIC DNA]</scope>
    <source>
        <strain evidence="3">00978-12</strain>
    </source>
</reference>
<evidence type="ECO:0000256" key="1">
    <source>
        <dbReference type="SAM" id="MobiDB-lite"/>
    </source>
</evidence>
<dbReference type="GO" id="GO:0005737">
    <property type="term" value="C:cytoplasm"/>
    <property type="evidence" value="ECO:0007669"/>
    <property type="project" value="TreeGrafter"/>
</dbReference>
<dbReference type="Gene3D" id="2.30.29.30">
    <property type="entry name" value="Pleckstrin-homology domain (PH domain)/Phosphotyrosine-binding domain (PTB)"/>
    <property type="match status" value="1"/>
</dbReference>
<dbReference type="PANTHER" id="PTHR19288:SF46">
    <property type="entry name" value="HALOACID DEHALOGENASE-LIKE HYDROLASE DOMAIN-CONTAINING PROTEIN 2"/>
    <property type="match status" value="1"/>
</dbReference>
<dbReference type="InterPro" id="IPR036412">
    <property type="entry name" value="HAD-like_sf"/>
</dbReference>
<dbReference type="Pfam" id="PF13344">
    <property type="entry name" value="Hydrolase_6"/>
    <property type="match status" value="1"/>
</dbReference>
<dbReference type="EMBL" id="JABANP010000152">
    <property type="protein sequence ID" value="KAF4688435.1"/>
    <property type="molecule type" value="Genomic_DNA"/>
</dbReference>
<dbReference type="Pfam" id="PF16457">
    <property type="entry name" value="PH_12"/>
    <property type="match status" value="1"/>
</dbReference>
<dbReference type="Proteomes" id="UP000541610">
    <property type="component" value="Unassembled WGS sequence"/>
</dbReference>
<comment type="caution">
    <text evidence="3">The sequence shown here is derived from an EMBL/GenBank/DDBJ whole genome shotgun (WGS) entry which is preliminary data.</text>
</comment>